<dbReference type="EMBL" id="HBJA01152260">
    <property type="protein sequence ID" value="CAE0842870.1"/>
    <property type="molecule type" value="Transcribed_RNA"/>
</dbReference>
<dbReference type="SUPFAM" id="SSF47240">
    <property type="entry name" value="Ferritin-like"/>
    <property type="match status" value="1"/>
</dbReference>
<dbReference type="InterPro" id="IPR009078">
    <property type="entry name" value="Ferritin-like_SF"/>
</dbReference>
<dbReference type="GO" id="GO:0046872">
    <property type="term" value="F:metal ion binding"/>
    <property type="evidence" value="ECO:0007669"/>
    <property type="project" value="InterPro"/>
</dbReference>
<evidence type="ECO:0000259" key="1">
    <source>
        <dbReference type="Pfam" id="PF02915"/>
    </source>
</evidence>
<organism evidence="2">
    <name type="scientific">Eutreptiella gymnastica</name>
    <dbReference type="NCBI Taxonomy" id="73025"/>
    <lineage>
        <taxon>Eukaryota</taxon>
        <taxon>Discoba</taxon>
        <taxon>Euglenozoa</taxon>
        <taxon>Euglenida</taxon>
        <taxon>Spirocuta</taxon>
        <taxon>Euglenophyceae</taxon>
        <taxon>Eutreptiales</taxon>
        <taxon>Eutreptiaceae</taxon>
        <taxon>Eutreptiella</taxon>
    </lineage>
</organism>
<dbReference type="InterPro" id="IPR003251">
    <property type="entry name" value="Rr_diiron-bd_dom"/>
</dbReference>
<gene>
    <name evidence="2" type="ORF">EGYM00163_LOCUS52094</name>
</gene>
<dbReference type="AlphaFoldDB" id="A0A7S4GP98"/>
<reference evidence="2" key="1">
    <citation type="submission" date="2021-01" db="EMBL/GenBank/DDBJ databases">
        <authorList>
            <person name="Corre E."/>
            <person name="Pelletier E."/>
            <person name="Niang G."/>
            <person name="Scheremetjew M."/>
            <person name="Finn R."/>
            <person name="Kale V."/>
            <person name="Holt S."/>
            <person name="Cochrane G."/>
            <person name="Meng A."/>
            <person name="Brown T."/>
            <person name="Cohen L."/>
        </authorList>
    </citation>
    <scope>NUCLEOTIDE SEQUENCE</scope>
    <source>
        <strain evidence="2">CCMP1594</strain>
    </source>
</reference>
<sequence>MFQTRLVSGVRRSLAPSLAQRRIEALNRRHTCYMVESLLQQEKQCTDRFRALAAEAPTRGLQELFTLLAVEEQKHFDAVDGLRRLCTGTLAQSRLLGTAKPLIEALQADLNVSLSRMKQQLPAYISARDVEAQTRDEYLQRAKYAFDHQARVLFETLAAEEQKHFVLLSLLVELLNQEPVAPQHLRSSPWDVSQLDDTLYDSPGR</sequence>
<feature type="domain" description="Rubrerythrin diiron-binding" evidence="1">
    <location>
        <begin position="41"/>
        <end position="166"/>
    </location>
</feature>
<dbReference type="GO" id="GO:0016491">
    <property type="term" value="F:oxidoreductase activity"/>
    <property type="evidence" value="ECO:0007669"/>
    <property type="project" value="InterPro"/>
</dbReference>
<dbReference type="Pfam" id="PF02915">
    <property type="entry name" value="Rubrerythrin"/>
    <property type="match status" value="1"/>
</dbReference>
<proteinExistence type="predicted"/>
<protein>
    <recommendedName>
        <fullName evidence="1">Rubrerythrin diiron-binding domain-containing protein</fullName>
    </recommendedName>
</protein>
<name>A0A7S4GP98_9EUGL</name>
<dbReference type="Gene3D" id="1.20.1260.10">
    <property type="match status" value="1"/>
</dbReference>
<evidence type="ECO:0000313" key="2">
    <source>
        <dbReference type="EMBL" id="CAE0842870.1"/>
    </source>
</evidence>
<dbReference type="InterPro" id="IPR012347">
    <property type="entry name" value="Ferritin-like"/>
</dbReference>
<accession>A0A7S4GP98</accession>